<dbReference type="EMBL" id="UINC01001895">
    <property type="protein sequence ID" value="SUZ90442.1"/>
    <property type="molecule type" value="Genomic_DNA"/>
</dbReference>
<organism evidence="1">
    <name type="scientific">marine metagenome</name>
    <dbReference type="NCBI Taxonomy" id="408172"/>
    <lineage>
        <taxon>unclassified sequences</taxon>
        <taxon>metagenomes</taxon>
        <taxon>ecological metagenomes</taxon>
    </lineage>
</organism>
<dbReference type="AlphaFoldDB" id="A0A381RF68"/>
<reference evidence="1" key="1">
    <citation type="submission" date="2018-05" db="EMBL/GenBank/DDBJ databases">
        <authorList>
            <person name="Lanie J.A."/>
            <person name="Ng W.-L."/>
            <person name="Kazmierczak K.M."/>
            <person name="Andrzejewski T.M."/>
            <person name="Davidsen T.M."/>
            <person name="Wayne K.J."/>
            <person name="Tettelin H."/>
            <person name="Glass J.I."/>
            <person name="Rusch D."/>
            <person name="Podicherti R."/>
            <person name="Tsui H.-C.T."/>
            <person name="Winkler M.E."/>
        </authorList>
    </citation>
    <scope>NUCLEOTIDE SEQUENCE</scope>
</reference>
<accession>A0A381RF68</accession>
<evidence type="ECO:0000313" key="1">
    <source>
        <dbReference type="EMBL" id="SUZ90442.1"/>
    </source>
</evidence>
<protein>
    <submittedName>
        <fullName evidence="1">Uncharacterized protein</fullName>
    </submittedName>
</protein>
<gene>
    <name evidence="1" type="ORF">METZ01_LOCUS43296</name>
</gene>
<sequence length="127" mass="14074">MSLADQLKLEEQTQTFELKITSMTSTSDGVQVNATGTVQRYGKVFLTYNFTNNPTQEGTGSFIGFGWGITEDGARAQGERRGVFVSDGLTGTVYSLDDVSDGYPNFCIEKWDLTKEAITMQFARMQK</sequence>
<proteinExistence type="predicted"/>
<name>A0A381RF68_9ZZZZ</name>